<dbReference type="GO" id="GO:0003735">
    <property type="term" value="F:structural constituent of ribosome"/>
    <property type="evidence" value="ECO:0007669"/>
    <property type="project" value="InterPro"/>
</dbReference>
<dbReference type="EMBL" id="HG739085">
    <property type="protein sequence ID" value="CDO96762.1"/>
    <property type="molecule type" value="Genomic_DNA"/>
</dbReference>
<reference evidence="14" key="1">
    <citation type="journal article" date="2014" name="Science">
        <title>The coffee genome provides insight into the convergent evolution of caffeine biosynthesis.</title>
        <authorList>
            <person name="Denoeud F."/>
            <person name="Carretero-Paulet L."/>
            <person name="Dereeper A."/>
            <person name="Droc G."/>
            <person name="Guyot R."/>
            <person name="Pietrella M."/>
            <person name="Zheng C."/>
            <person name="Alberti A."/>
            <person name="Anthony F."/>
            <person name="Aprea G."/>
            <person name="Aury J.M."/>
            <person name="Bento P."/>
            <person name="Bernard M."/>
            <person name="Bocs S."/>
            <person name="Campa C."/>
            <person name="Cenci A."/>
            <person name="Combes M.C."/>
            <person name="Crouzillat D."/>
            <person name="Da Silva C."/>
            <person name="Daddiego L."/>
            <person name="De Bellis F."/>
            <person name="Dussert S."/>
            <person name="Garsmeur O."/>
            <person name="Gayraud T."/>
            <person name="Guignon V."/>
            <person name="Jahn K."/>
            <person name="Jamilloux V."/>
            <person name="Joet T."/>
            <person name="Labadie K."/>
            <person name="Lan T."/>
            <person name="Leclercq J."/>
            <person name="Lepelley M."/>
            <person name="Leroy T."/>
            <person name="Li L.T."/>
            <person name="Librado P."/>
            <person name="Lopez L."/>
            <person name="Munoz A."/>
            <person name="Noel B."/>
            <person name="Pallavicini A."/>
            <person name="Perrotta G."/>
            <person name="Poncet V."/>
            <person name="Pot D."/>
            <person name="Priyono X."/>
            <person name="Rigoreau M."/>
            <person name="Rouard M."/>
            <person name="Rozas J."/>
            <person name="Tranchant-Dubreuil C."/>
            <person name="VanBuren R."/>
            <person name="Zhang Q."/>
            <person name="Andrade A.C."/>
            <person name="Argout X."/>
            <person name="Bertrand B."/>
            <person name="de Kochko A."/>
            <person name="Graziosi G."/>
            <person name="Henry R.J."/>
            <person name="Jayarama X."/>
            <person name="Ming R."/>
            <person name="Nagai C."/>
            <person name="Rounsley S."/>
            <person name="Sankoff D."/>
            <person name="Giuliano G."/>
            <person name="Albert V.A."/>
            <person name="Wincker P."/>
            <person name="Lashermes P."/>
        </authorList>
    </citation>
    <scope>NUCLEOTIDE SEQUENCE [LARGE SCALE GENOMIC DNA]</scope>
    <source>
        <strain evidence="14">cv. DH200-94</strain>
    </source>
</reference>
<evidence type="ECO:0000256" key="1">
    <source>
        <dbReference type="ARBA" id="ARBA00004229"/>
    </source>
</evidence>
<sequence>MACISMATMLSCRTNFTVPSASLSILTGPKTTSHGSLKFAAKAKAATSRSSGLLHCSFLAPSSSLSLSSNSAFSGLSLGWDLHSNGAAKIVKRRGLVVQAKKYALCQTKRNRSRKSLARTHGFRKRMSTTSGRAIIRRRRAKGRWDLCPKSNPSSGKRA</sequence>
<dbReference type="GO" id="GO:0005762">
    <property type="term" value="C:mitochondrial large ribosomal subunit"/>
    <property type="evidence" value="ECO:0007669"/>
    <property type="project" value="TreeGrafter"/>
</dbReference>
<dbReference type="Proteomes" id="UP000295252">
    <property type="component" value="Chromosome IV"/>
</dbReference>
<keyword evidence="6" id="KW-0694">RNA-binding</keyword>
<accession>A0A068TLC3</accession>
<evidence type="ECO:0000256" key="3">
    <source>
        <dbReference type="ARBA" id="ARBA00022528"/>
    </source>
</evidence>
<evidence type="ECO:0000256" key="12">
    <source>
        <dbReference type="ARBA" id="ARBA00083387"/>
    </source>
</evidence>
<keyword evidence="5" id="KW-0699">rRNA-binding</keyword>
<evidence type="ECO:0000313" key="13">
    <source>
        <dbReference type="EMBL" id="CDO96762.1"/>
    </source>
</evidence>
<dbReference type="InterPro" id="IPR000271">
    <property type="entry name" value="Ribosomal_bL34"/>
</dbReference>
<dbReference type="OMA" id="WDLCPKS"/>
<keyword evidence="7" id="KW-0809">Transit peptide</keyword>
<evidence type="ECO:0000256" key="10">
    <source>
        <dbReference type="ARBA" id="ARBA00072529"/>
    </source>
</evidence>
<dbReference type="NCBIfam" id="TIGR01030">
    <property type="entry name" value="rpmH_bact"/>
    <property type="match status" value="1"/>
</dbReference>
<evidence type="ECO:0000256" key="9">
    <source>
        <dbReference type="ARBA" id="ARBA00023274"/>
    </source>
</evidence>
<organism evidence="13 14">
    <name type="scientific">Coffea canephora</name>
    <name type="common">Robusta coffee</name>
    <dbReference type="NCBI Taxonomy" id="49390"/>
    <lineage>
        <taxon>Eukaryota</taxon>
        <taxon>Viridiplantae</taxon>
        <taxon>Streptophyta</taxon>
        <taxon>Embryophyta</taxon>
        <taxon>Tracheophyta</taxon>
        <taxon>Spermatophyta</taxon>
        <taxon>Magnoliopsida</taxon>
        <taxon>eudicotyledons</taxon>
        <taxon>Gunneridae</taxon>
        <taxon>Pentapetalae</taxon>
        <taxon>asterids</taxon>
        <taxon>lamiids</taxon>
        <taxon>Gentianales</taxon>
        <taxon>Rubiaceae</taxon>
        <taxon>Ixoroideae</taxon>
        <taxon>Gardenieae complex</taxon>
        <taxon>Bertiereae - Coffeeae clade</taxon>
        <taxon>Coffeeae</taxon>
        <taxon>Coffea</taxon>
    </lineage>
</organism>
<dbReference type="FunFam" id="1.10.287.3980:FF:000002">
    <property type="entry name" value="50S ribosomal protein L34"/>
    <property type="match status" value="1"/>
</dbReference>
<dbReference type="OrthoDB" id="431691at2759"/>
<keyword evidence="14" id="KW-1185">Reference proteome</keyword>
<comment type="subcellular location">
    <subcellularLocation>
        <location evidence="1">Plastid</location>
        <location evidence="1">Chloroplast</location>
    </subcellularLocation>
</comment>
<dbReference type="AlphaFoldDB" id="A0A068TLC3"/>
<dbReference type="PhylomeDB" id="A0A068TLC3"/>
<evidence type="ECO:0000256" key="4">
    <source>
        <dbReference type="ARBA" id="ARBA00022640"/>
    </source>
</evidence>
<evidence type="ECO:0000313" key="14">
    <source>
        <dbReference type="Proteomes" id="UP000295252"/>
    </source>
</evidence>
<dbReference type="PANTHER" id="PTHR14503:SF4">
    <property type="entry name" value="LARGE RIBOSOMAL SUBUNIT PROTEIN BL34M"/>
    <property type="match status" value="1"/>
</dbReference>
<keyword evidence="9" id="KW-0687">Ribonucleoprotein</keyword>
<evidence type="ECO:0000256" key="8">
    <source>
        <dbReference type="ARBA" id="ARBA00022980"/>
    </source>
</evidence>
<dbReference type="Gene3D" id="1.10.287.3980">
    <property type="match status" value="1"/>
</dbReference>
<dbReference type="GO" id="GO:0019843">
    <property type="term" value="F:rRNA binding"/>
    <property type="evidence" value="ECO:0007669"/>
    <property type="project" value="UniProtKB-KW"/>
</dbReference>
<dbReference type="HAMAP" id="MF_00391">
    <property type="entry name" value="Ribosomal_bL34"/>
    <property type="match status" value="1"/>
</dbReference>
<evidence type="ECO:0000256" key="7">
    <source>
        <dbReference type="ARBA" id="ARBA00022946"/>
    </source>
</evidence>
<comment type="similarity">
    <text evidence="2">Belongs to the bacterial ribosomal protein bL34 family.</text>
</comment>
<keyword evidence="4" id="KW-0934">Plastid</keyword>
<keyword evidence="8" id="KW-0689">Ribosomal protein</keyword>
<name>A0A068TLC3_COFCA</name>
<protein>
    <recommendedName>
        <fullName evidence="10">Large ribosomal subunit protein bL34c</fullName>
    </recommendedName>
    <alternativeName>
        <fullName evidence="12">50S ribosomal protein L34, chloroplastic</fullName>
    </alternativeName>
    <alternativeName>
        <fullName evidence="11">CL34</fullName>
    </alternativeName>
</protein>
<dbReference type="Pfam" id="PF00468">
    <property type="entry name" value="Ribosomal_L34"/>
    <property type="match status" value="1"/>
</dbReference>
<dbReference type="Gramene" id="CDO96762">
    <property type="protein sequence ID" value="CDO96762"/>
    <property type="gene ID" value="GSCOC_T00013884001"/>
</dbReference>
<evidence type="ECO:0000256" key="5">
    <source>
        <dbReference type="ARBA" id="ARBA00022730"/>
    </source>
</evidence>
<evidence type="ECO:0000256" key="11">
    <source>
        <dbReference type="ARBA" id="ARBA00082786"/>
    </source>
</evidence>
<dbReference type="GO" id="GO:0009507">
    <property type="term" value="C:chloroplast"/>
    <property type="evidence" value="ECO:0007669"/>
    <property type="project" value="UniProtKB-SubCell"/>
</dbReference>
<dbReference type="STRING" id="49390.A0A068TLC3"/>
<evidence type="ECO:0000256" key="2">
    <source>
        <dbReference type="ARBA" id="ARBA00010111"/>
    </source>
</evidence>
<dbReference type="InParanoid" id="A0A068TLC3"/>
<evidence type="ECO:0000256" key="6">
    <source>
        <dbReference type="ARBA" id="ARBA00022884"/>
    </source>
</evidence>
<keyword evidence="3" id="KW-0150">Chloroplast</keyword>
<gene>
    <name evidence="13" type="ORF">GSCOC_T00013884001</name>
</gene>
<dbReference type="PANTHER" id="PTHR14503">
    <property type="entry name" value="MITOCHONDRIAL RIBOSOMAL PROTEIN 34 FAMILY MEMBER"/>
    <property type="match status" value="1"/>
</dbReference>
<proteinExistence type="inferred from homology"/>
<dbReference type="FunCoup" id="A0A068TLC3">
    <property type="interactions" value="718"/>
</dbReference>
<dbReference type="GO" id="GO:0006412">
    <property type="term" value="P:translation"/>
    <property type="evidence" value="ECO:0007669"/>
    <property type="project" value="InterPro"/>
</dbReference>